<dbReference type="InterPro" id="IPR003491">
    <property type="entry name" value="REP-like_C"/>
</dbReference>
<keyword evidence="2" id="KW-0396">Initiation factor</keyword>
<evidence type="ECO:0000259" key="1">
    <source>
        <dbReference type="Pfam" id="PF02486"/>
    </source>
</evidence>
<dbReference type="GO" id="GO:0003743">
    <property type="term" value="F:translation initiation factor activity"/>
    <property type="evidence" value="ECO:0007669"/>
    <property type="project" value="UniProtKB-KW"/>
</dbReference>
<proteinExistence type="predicted"/>
<dbReference type="Pfam" id="PF02486">
    <property type="entry name" value="Rep_trans"/>
    <property type="match status" value="1"/>
</dbReference>
<name>A0ABU6K495_9RHOO</name>
<dbReference type="RefSeq" id="WP_327599698.1">
    <property type="nucleotide sequence ID" value="NZ_JAYXHS010000002.1"/>
</dbReference>
<keyword evidence="2" id="KW-0648">Protein biosynthesis</keyword>
<evidence type="ECO:0000313" key="3">
    <source>
        <dbReference type="Proteomes" id="UP001331561"/>
    </source>
</evidence>
<dbReference type="EMBL" id="JAYXHS010000002">
    <property type="protein sequence ID" value="MEC5386739.1"/>
    <property type="molecule type" value="Genomic_DNA"/>
</dbReference>
<accession>A0ABU6K495</accession>
<keyword evidence="3" id="KW-1185">Reference proteome</keyword>
<protein>
    <submittedName>
        <fullName evidence="2">Replication initiation factor domain-containing protein</fullName>
    </submittedName>
</protein>
<reference evidence="2 3" key="1">
    <citation type="submission" date="2024-01" db="EMBL/GenBank/DDBJ databases">
        <title>Uliginosibacterium soil sp. nov.</title>
        <authorList>
            <person name="Lv Y."/>
        </authorList>
    </citation>
    <scope>NUCLEOTIDE SEQUENCE [LARGE SCALE GENOMIC DNA]</scope>
    <source>
        <strain evidence="2 3">H3</strain>
    </source>
</reference>
<comment type="caution">
    <text evidence="2">The sequence shown here is derived from an EMBL/GenBank/DDBJ whole genome shotgun (WGS) entry which is preliminary data.</text>
</comment>
<gene>
    <name evidence="2" type="ORF">VVD49_13475</name>
</gene>
<sequence>MIGKGFPEAGSAGVASEDTPADSVRLVDGLFGWYLIRPGRGRLQYRRTPNSKFHSTFGQMLAEGLFARETGRLPDAGLPAPAAASPRLVIRGETSRNDTDDEKHTIDGIVLSSSGKPVFVPRRVPAGGEVCIVDWCSVTFPNQFDLDELQFEENARLWFPKITGFEIEAKSKNGMNGYRHSWRGAEGCGRVMSGGNNSTAMLMLDGHACGVARRGWESRLVEFGKRSQLVDCGALGIQKNESQLLRITRIDVAFDDFNGELGGVERFVTDFDNGLFKFSAGGRPSKLEQRGDWKNYPESGRSIYIGSRAGGKLLRIYEKGRQLGDPDSKWLRVELEIHGSNYQISADDLLRPSRLLAGSYPALHFISELITDELRRLTAVEKSAELQLKDSFNYLRLQYGRHLTAFREIFGDDKVLLDSLCREGWPDRLEKVGQLSESARRLRSTFGLPDF</sequence>
<organism evidence="2 3">
    <name type="scientific">Uliginosibacterium silvisoli</name>
    <dbReference type="NCBI Taxonomy" id="3114758"/>
    <lineage>
        <taxon>Bacteria</taxon>
        <taxon>Pseudomonadati</taxon>
        <taxon>Pseudomonadota</taxon>
        <taxon>Betaproteobacteria</taxon>
        <taxon>Rhodocyclales</taxon>
        <taxon>Zoogloeaceae</taxon>
        <taxon>Uliginosibacterium</taxon>
    </lineage>
</organism>
<dbReference type="Proteomes" id="UP001331561">
    <property type="component" value="Unassembled WGS sequence"/>
</dbReference>
<evidence type="ECO:0000313" key="2">
    <source>
        <dbReference type="EMBL" id="MEC5386739.1"/>
    </source>
</evidence>
<feature type="domain" description="Replication initiation protein-like C-terminal" evidence="1">
    <location>
        <begin position="246"/>
        <end position="413"/>
    </location>
</feature>